<keyword evidence="8" id="KW-1185">Reference proteome</keyword>
<dbReference type="PANTHER" id="PTHR33164">
    <property type="entry name" value="TRANSCRIPTIONAL REGULATOR, MARR FAMILY"/>
    <property type="match status" value="1"/>
</dbReference>
<evidence type="ECO:0000313" key="8">
    <source>
        <dbReference type="Proteomes" id="UP001225761"/>
    </source>
</evidence>
<protein>
    <submittedName>
        <fullName evidence="7">MarR family transcriptional regulator</fullName>
    </submittedName>
</protein>
<dbReference type="Gene3D" id="1.10.10.10">
    <property type="entry name" value="Winged helix-like DNA-binding domain superfamily/Winged helix DNA-binding domain"/>
    <property type="match status" value="1"/>
</dbReference>
<dbReference type="Proteomes" id="UP001225761">
    <property type="component" value="Unassembled WGS sequence"/>
</dbReference>
<dbReference type="SUPFAM" id="SSF46785">
    <property type="entry name" value="Winged helix' DNA-binding domain"/>
    <property type="match status" value="1"/>
</dbReference>
<feature type="domain" description="HTH marR-type" evidence="6">
    <location>
        <begin position="11"/>
        <end position="141"/>
    </location>
</feature>
<dbReference type="RefSeq" id="WP_283383119.1">
    <property type="nucleotide sequence ID" value="NZ_JASHIE010000016.1"/>
</dbReference>
<dbReference type="SMART" id="SM00347">
    <property type="entry name" value="HTH_MARR"/>
    <property type="match status" value="1"/>
</dbReference>
<proteinExistence type="predicted"/>
<sequence>MLEESEVLKLERQLCFPLYTASRLTTQCYQPILQELNLTYPQYLVMLVLWEKNNLSLSDIAQKLYLQSNTLTPLLKRMEELGLLTRIRSKQDERSICISLTEKGETLKTQAEQVPSKLMQQISLTKDEAIQLHTLLYKLIQGS</sequence>
<evidence type="ECO:0000259" key="6">
    <source>
        <dbReference type="PROSITE" id="PS50995"/>
    </source>
</evidence>
<accession>A0ABT6Z8H2</accession>
<name>A0ABT6Z8H2_9BACT</name>
<keyword evidence="3" id="KW-0805">Transcription regulation</keyword>
<dbReference type="PRINTS" id="PR00598">
    <property type="entry name" value="HTHMARR"/>
</dbReference>
<dbReference type="InterPro" id="IPR039422">
    <property type="entry name" value="MarR/SlyA-like"/>
</dbReference>
<comment type="subcellular location">
    <subcellularLocation>
        <location evidence="1">Cytoplasm</location>
    </subcellularLocation>
</comment>
<dbReference type="PANTHER" id="PTHR33164:SF5">
    <property type="entry name" value="ORGANIC HYDROPEROXIDE RESISTANCE TRANSCRIPTIONAL REGULATOR"/>
    <property type="match status" value="1"/>
</dbReference>
<evidence type="ECO:0000256" key="1">
    <source>
        <dbReference type="ARBA" id="ARBA00004496"/>
    </source>
</evidence>
<evidence type="ECO:0000256" key="4">
    <source>
        <dbReference type="ARBA" id="ARBA00023125"/>
    </source>
</evidence>
<organism evidence="7 8">
    <name type="scientific">Flectobacillus rivi</name>
    <dbReference type="NCBI Taxonomy" id="2984209"/>
    <lineage>
        <taxon>Bacteria</taxon>
        <taxon>Pseudomonadati</taxon>
        <taxon>Bacteroidota</taxon>
        <taxon>Cytophagia</taxon>
        <taxon>Cytophagales</taxon>
        <taxon>Flectobacillaceae</taxon>
        <taxon>Flectobacillus</taxon>
    </lineage>
</organism>
<keyword evidence="2" id="KW-0963">Cytoplasm</keyword>
<comment type="caution">
    <text evidence="7">The sequence shown here is derived from an EMBL/GenBank/DDBJ whole genome shotgun (WGS) entry which is preliminary data.</text>
</comment>
<keyword evidence="4" id="KW-0238">DNA-binding</keyword>
<gene>
    <name evidence="7" type="ORF">QM481_20550</name>
</gene>
<dbReference type="EMBL" id="JASHIE010000016">
    <property type="protein sequence ID" value="MDI9876939.1"/>
    <property type="molecule type" value="Genomic_DNA"/>
</dbReference>
<evidence type="ECO:0000256" key="3">
    <source>
        <dbReference type="ARBA" id="ARBA00023015"/>
    </source>
</evidence>
<dbReference type="InterPro" id="IPR000835">
    <property type="entry name" value="HTH_MarR-typ"/>
</dbReference>
<dbReference type="InterPro" id="IPR055166">
    <property type="entry name" value="Transc_reg_Sar_Rot_HTH"/>
</dbReference>
<evidence type="ECO:0000256" key="2">
    <source>
        <dbReference type="ARBA" id="ARBA00022490"/>
    </source>
</evidence>
<dbReference type="Pfam" id="PF22381">
    <property type="entry name" value="Staph_reg_Sar_Rot"/>
    <property type="match status" value="1"/>
</dbReference>
<dbReference type="InterPro" id="IPR036390">
    <property type="entry name" value="WH_DNA-bd_sf"/>
</dbReference>
<evidence type="ECO:0000256" key="5">
    <source>
        <dbReference type="ARBA" id="ARBA00023163"/>
    </source>
</evidence>
<keyword evidence="5" id="KW-0804">Transcription</keyword>
<evidence type="ECO:0000313" key="7">
    <source>
        <dbReference type="EMBL" id="MDI9876939.1"/>
    </source>
</evidence>
<dbReference type="InterPro" id="IPR036388">
    <property type="entry name" value="WH-like_DNA-bd_sf"/>
</dbReference>
<dbReference type="PROSITE" id="PS50995">
    <property type="entry name" value="HTH_MARR_2"/>
    <property type="match status" value="1"/>
</dbReference>
<reference evidence="7 8" key="1">
    <citation type="submission" date="2023-05" db="EMBL/GenBank/DDBJ databases">
        <title>Novel species of genus Flectobacillus isolated from stream in China.</title>
        <authorList>
            <person name="Lu H."/>
        </authorList>
    </citation>
    <scope>NUCLEOTIDE SEQUENCE [LARGE SCALE GENOMIC DNA]</scope>
    <source>
        <strain evidence="7 8">LFS242W</strain>
    </source>
</reference>